<feature type="domain" description="Heme haloperoxidase family profile" evidence="8">
    <location>
        <begin position="1"/>
        <end position="168"/>
    </location>
</feature>
<dbReference type="AlphaFoldDB" id="M2R686"/>
<dbReference type="PANTHER" id="PTHR33577">
    <property type="entry name" value="STERIGMATOCYSTIN BIOSYNTHESIS PEROXIDASE STCC-RELATED"/>
    <property type="match status" value="1"/>
</dbReference>
<evidence type="ECO:0000259" key="8">
    <source>
        <dbReference type="PROSITE" id="PS51405"/>
    </source>
</evidence>
<comment type="cofactor">
    <cofactor evidence="1">
        <name>heme b</name>
        <dbReference type="ChEBI" id="CHEBI:60344"/>
    </cofactor>
</comment>
<keyword evidence="4" id="KW-0479">Metal-binding</keyword>
<keyword evidence="10" id="KW-1185">Reference proteome</keyword>
<dbReference type="OrthoDB" id="3018612at2759"/>
<keyword evidence="3" id="KW-0349">Heme</keyword>
<keyword evidence="6" id="KW-0408">Iron</keyword>
<dbReference type="EMBL" id="KB445793">
    <property type="protein sequence ID" value="EMD40110.1"/>
    <property type="molecule type" value="Genomic_DNA"/>
</dbReference>
<dbReference type="Gene3D" id="1.10.489.10">
    <property type="entry name" value="Chloroperoxidase-like"/>
    <property type="match status" value="2"/>
</dbReference>
<dbReference type="SUPFAM" id="SSF47571">
    <property type="entry name" value="Cloroperoxidase"/>
    <property type="match status" value="1"/>
</dbReference>
<evidence type="ECO:0000256" key="7">
    <source>
        <dbReference type="ARBA" id="ARBA00025795"/>
    </source>
</evidence>
<comment type="similarity">
    <text evidence="7">Belongs to the chloroperoxidase family.</text>
</comment>
<keyword evidence="5" id="KW-0560">Oxidoreductase</keyword>
<evidence type="ECO:0000256" key="3">
    <source>
        <dbReference type="ARBA" id="ARBA00022617"/>
    </source>
</evidence>
<reference evidence="9 10" key="1">
    <citation type="journal article" date="2012" name="Proc. Natl. Acad. Sci. U.S.A.">
        <title>Comparative genomics of Ceriporiopsis subvermispora and Phanerochaete chrysosporium provide insight into selective ligninolysis.</title>
        <authorList>
            <person name="Fernandez-Fueyo E."/>
            <person name="Ruiz-Duenas F.J."/>
            <person name="Ferreira P."/>
            <person name="Floudas D."/>
            <person name="Hibbett D.S."/>
            <person name="Canessa P."/>
            <person name="Larrondo L.F."/>
            <person name="James T.Y."/>
            <person name="Seelenfreund D."/>
            <person name="Lobos S."/>
            <person name="Polanco R."/>
            <person name="Tello M."/>
            <person name="Honda Y."/>
            <person name="Watanabe T."/>
            <person name="Watanabe T."/>
            <person name="Ryu J.S."/>
            <person name="Kubicek C.P."/>
            <person name="Schmoll M."/>
            <person name="Gaskell J."/>
            <person name="Hammel K.E."/>
            <person name="St John F.J."/>
            <person name="Vanden Wymelenberg A."/>
            <person name="Sabat G."/>
            <person name="Splinter BonDurant S."/>
            <person name="Syed K."/>
            <person name="Yadav J.S."/>
            <person name="Doddapaneni H."/>
            <person name="Subramanian V."/>
            <person name="Lavin J.L."/>
            <person name="Oguiza J.A."/>
            <person name="Perez G."/>
            <person name="Pisabarro A.G."/>
            <person name="Ramirez L."/>
            <person name="Santoyo F."/>
            <person name="Master E."/>
            <person name="Coutinho P.M."/>
            <person name="Henrissat B."/>
            <person name="Lombard V."/>
            <person name="Magnuson J.K."/>
            <person name="Kuees U."/>
            <person name="Hori C."/>
            <person name="Igarashi K."/>
            <person name="Samejima M."/>
            <person name="Held B.W."/>
            <person name="Barry K.W."/>
            <person name="LaButti K.M."/>
            <person name="Lapidus A."/>
            <person name="Lindquist E.A."/>
            <person name="Lucas S.M."/>
            <person name="Riley R."/>
            <person name="Salamov A.A."/>
            <person name="Hoffmeister D."/>
            <person name="Schwenk D."/>
            <person name="Hadar Y."/>
            <person name="Yarden O."/>
            <person name="de Vries R.P."/>
            <person name="Wiebenga A."/>
            <person name="Stenlid J."/>
            <person name="Eastwood D."/>
            <person name="Grigoriev I.V."/>
            <person name="Berka R.M."/>
            <person name="Blanchette R.A."/>
            <person name="Kersten P."/>
            <person name="Martinez A.T."/>
            <person name="Vicuna R."/>
            <person name="Cullen D."/>
        </authorList>
    </citation>
    <scope>NUCLEOTIDE SEQUENCE [LARGE SCALE GENOMIC DNA]</scope>
    <source>
        <strain evidence="9 10">B</strain>
    </source>
</reference>
<evidence type="ECO:0000256" key="1">
    <source>
        <dbReference type="ARBA" id="ARBA00001970"/>
    </source>
</evidence>
<protein>
    <submittedName>
        <fullName evidence="9">Heme-thiolate peroxidase</fullName>
    </submittedName>
</protein>
<dbReference type="Proteomes" id="UP000016930">
    <property type="component" value="Unassembled WGS sequence"/>
</dbReference>
<sequence length="266" mass="28195">MAPGPTDQRGPCLGLDTLANHGYLPRNGIVTQADIVSDTAAGFDMAGDLALFLAIVGVAYHYRDEPYLLLRASLRAPYRWRQGTDVHLHPKRLVELTSGSAQAFVSEFFSNGTYGAGGVPVEASIPSFFGAELHPNGSFTAVPGQFPDNWYRRGTPFGLLDGIEQILDFLSSKNLAFGANAGAVNSFVPLDLAAATNVNGLACIIRDALQANVPSSLSQPVDIVEQLISSVVSSIDPLFGDFGCPTFNASETQAYIAINQINNGSS</sequence>
<dbReference type="Pfam" id="PF01328">
    <property type="entry name" value="Peroxidase_2"/>
    <property type="match status" value="1"/>
</dbReference>
<accession>M2R686</accession>
<dbReference type="PROSITE" id="PS51405">
    <property type="entry name" value="HEME_HALOPEROXIDASE"/>
    <property type="match status" value="1"/>
</dbReference>
<dbReference type="GO" id="GO:0046872">
    <property type="term" value="F:metal ion binding"/>
    <property type="evidence" value="ECO:0007669"/>
    <property type="project" value="UniProtKB-KW"/>
</dbReference>
<dbReference type="HOGENOM" id="CLU_1045860_0_0_1"/>
<evidence type="ECO:0000313" key="10">
    <source>
        <dbReference type="Proteomes" id="UP000016930"/>
    </source>
</evidence>
<organism evidence="9 10">
    <name type="scientific">Ceriporiopsis subvermispora (strain B)</name>
    <name type="common">White-rot fungus</name>
    <name type="synonym">Gelatoporia subvermispora</name>
    <dbReference type="NCBI Taxonomy" id="914234"/>
    <lineage>
        <taxon>Eukaryota</taxon>
        <taxon>Fungi</taxon>
        <taxon>Dikarya</taxon>
        <taxon>Basidiomycota</taxon>
        <taxon>Agaricomycotina</taxon>
        <taxon>Agaricomycetes</taxon>
        <taxon>Polyporales</taxon>
        <taxon>Gelatoporiaceae</taxon>
        <taxon>Gelatoporia</taxon>
    </lineage>
</organism>
<proteinExistence type="inferred from homology"/>
<evidence type="ECO:0000256" key="2">
    <source>
        <dbReference type="ARBA" id="ARBA00022559"/>
    </source>
</evidence>
<keyword evidence="2 9" id="KW-0575">Peroxidase</keyword>
<name>M2R686_CERS8</name>
<evidence type="ECO:0000256" key="4">
    <source>
        <dbReference type="ARBA" id="ARBA00022723"/>
    </source>
</evidence>
<dbReference type="InterPro" id="IPR000028">
    <property type="entry name" value="Chloroperoxidase"/>
</dbReference>
<dbReference type="InterPro" id="IPR036851">
    <property type="entry name" value="Chloroperoxidase-like_sf"/>
</dbReference>
<dbReference type="PANTHER" id="PTHR33577:SF1">
    <property type="entry name" value="HEME HALOPEROXIDASE FAMILY PROFILE DOMAIN-CONTAINING PROTEIN"/>
    <property type="match status" value="1"/>
</dbReference>
<evidence type="ECO:0000256" key="5">
    <source>
        <dbReference type="ARBA" id="ARBA00023002"/>
    </source>
</evidence>
<evidence type="ECO:0000256" key="6">
    <source>
        <dbReference type="ARBA" id="ARBA00023004"/>
    </source>
</evidence>
<dbReference type="GO" id="GO:0004601">
    <property type="term" value="F:peroxidase activity"/>
    <property type="evidence" value="ECO:0007669"/>
    <property type="project" value="UniProtKB-KW"/>
</dbReference>
<gene>
    <name evidence="9" type="primary">HTP9</name>
    <name evidence="9" type="ORF">CERSUDRAFT_122198</name>
</gene>
<evidence type="ECO:0000313" key="9">
    <source>
        <dbReference type="EMBL" id="EMD40110.1"/>
    </source>
</evidence>